<evidence type="ECO:0000313" key="2">
    <source>
        <dbReference type="Proteomes" id="UP000006514"/>
    </source>
</evidence>
<dbReference type="GO" id="GO:0030130">
    <property type="term" value="C:clathrin coat of trans-Golgi network vesicle"/>
    <property type="evidence" value="ECO:0007669"/>
    <property type="project" value="InterPro"/>
</dbReference>
<dbReference type="OrthoDB" id="2670259at2759"/>
<dbReference type="GO" id="GO:0032051">
    <property type="term" value="F:clathrin light chain binding"/>
    <property type="evidence" value="ECO:0007669"/>
    <property type="project" value="TreeGrafter"/>
</dbReference>
<dbReference type="GO" id="GO:0006886">
    <property type="term" value="P:intracellular protein transport"/>
    <property type="evidence" value="ECO:0007669"/>
    <property type="project" value="InterPro"/>
</dbReference>
<dbReference type="SUPFAM" id="SSF50989">
    <property type="entry name" value="Clathrin heavy-chain terminal domain"/>
    <property type="match status" value="1"/>
</dbReference>
<proteinExistence type="predicted"/>
<dbReference type="PANTHER" id="PTHR10292:SF1">
    <property type="entry name" value="CLATHRIN HEAVY CHAIN"/>
    <property type="match status" value="1"/>
</dbReference>
<dbReference type="Proteomes" id="UP000006514">
    <property type="component" value="Unassembled WGS sequence"/>
</dbReference>
<accession>J0D219</accession>
<dbReference type="InParanoid" id="J0D219"/>
<dbReference type="InterPro" id="IPR016025">
    <property type="entry name" value="Clathrin_H-chain_N"/>
</dbReference>
<dbReference type="GO" id="GO:0071439">
    <property type="term" value="C:clathrin complex"/>
    <property type="evidence" value="ECO:0007669"/>
    <property type="project" value="TreeGrafter"/>
</dbReference>
<dbReference type="GO" id="GO:0006895">
    <property type="term" value="P:Golgi to endosome transport"/>
    <property type="evidence" value="ECO:0007669"/>
    <property type="project" value="TreeGrafter"/>
</dbReference>
<dbReference type="Gene3D" id="2.130.10.110">
    <property type="entry name" value="Clathrin heavy-chain terminal domain"/>
    <property type="match status" value="1"/>
</dbReference>
<dbReference type="PANTHER" id="PTHR10292">
    <property type="entry name" value="CLATHRIN HEAVY CHAIN RELATED"/>
    <property type="match status" value="1"/>
</dbReference>
<dbReference type="KEGG" id="adl:AURDEDRAFT_178245"/>
<gene>
    <name evidence="1" type="ORF">AURDEDRAFT_178245</name>
</gene>
<dbReference type="GO" id="GO:0030479">
    <property type="term" value="C:actin cortical patch"/>
    <property type="evidence" value="ECO:0007669"/>
    <property type="project" value="TreeGrafter"/>
</dbReference>
<dbReference type="AlphaFoldDB" id="J0D219"/>
<evidence type="ECO:0000313" key="1">
    <source>
        <dbReference type="EMBL" id="EJD32657.1"/>
    </source>
</evidence>
<dbReference type="GO" id="GO:0006898">
    <property type="term" value="P:receptor-mediated endocytosis"/>
    <property type="evidence" value="ECO:0007669"/>
    <property type="project" value="TreeGrafter"/>
</dbReference>
<keyword evidence="2" id="KW-1185">Reference proteome</keyword>
<dbReference type="GO" id="GO:0005829">
    <property type="term" value="C:cytosol"/>
    <property type="evidence" value="ECO:0007669"/>
    <property type="project" value="GOC"/>
</dbReference>
<sequence>MCALRDHKWCPQTRGPRVRASAGACPRVCGRVSAVGLGARARWSSHGLLTQHTGDDGANGTRPRACRAGRVKPGTHDHGLVHAIRRARDGGANAPSYATSVPVPPCTQRQLQVFNIELKQKVKSHMMNEDAVFWKWISTSTLGLVTETAVYHCSICDQTSPPQKIFDRHANLDGAQIINYRATEDDKWLVLVGTAGNTTNPAAFKVKGAMQLYSRERGVTQPIEGHAAAFATIKLDGHPHPTKLFTFSVQTAKGAKLHIVEIDHAEGNPAFQKKAVDVSQQHGIIYLVTKYSFIHLYDFETAARIYMGRVTSAPFSSHRALHRAPGDQRPAAYDCARDASPSRVHVSLHRPRAG</sequence>
<reference evidence="2" key="1">
    <citation type="journal article" date="2012" name="Science">
        <title>The Paleozoic origin of enzymatic lignin decomposition reconstructed from 31 fungal genomes.</title>
        <authorList>
            <person name="Floudas D."/>
            <person name="Binder M."/>
            <person name="Riley R."/>
            <person name="Barry K."/>
            <person name="Blanchette R.A."/>
            <person name="Henrissat B."/>
            <person name="Martinez A.T."/>
            <person name="Otillar R."/>
            <person name="Spatafora J.W."/>
            <person name="Yadav J.S."/>
            <person name="Aerts A."/>
            <person name="Benoit I."/>
            <person name="Boyd A."/>
            <person name="Carlson A."/>
            <person name="Copeland A."/>
            <person name="Coutinho P.M."/>
            <person name="de Vries R.P."/>
            <person name="Ferreira P."/>
            <person name="Findley K."/>
            <person name="Foster B."/>
            <person name="Gaskell J."/>
            <person name="Glotzer D."/>
            <person name="Gorecki P."/>
            <person name="Heitman J."/>
            <person name="Hesse C."/>
            <person name="Hori C."/>
            <person name="Igarashi K."/>
            <person name="Jurgens J.A."/>
            <person name="Kallen N."/>
            <person name="Kersten P."/>
            <person name="Kohler A."/>
            <person name="Kuees U."/>
            <person name="Kumar T.K.A."/>
            <person name="Kuo A."/>
            <person name="LaButti K."/>
            <person name="Larrondo L.F."/>
            <person name="Lindquist E."/>
            <person name="Ling A."/>
            <person name="Lombard V."/>
            <person name="Lucas S."/>
            <person name="Lundell T."/>
            <person name="Martin R."/>
            <person name="McLaughlin D.J."/>
            <person name="Morgenstern I."/>
            <person name="Morin E."/>
            <person name="Murat C."/>
            <person name="Nagy L.G."/>
            <person name="Nolan M."/>
            <person name="Ohm R.A."/>
            <person name="Patyshakuliyeva A."/>
            <person name="Rokas A."/>
            <person name="Ruiz-Duenas F.J."/>
            <person name="Sabat G."/>
            <person name="Salamov A."/>
            <person name="Samejima M."/>
            <person name="Schmutz J."/>
            <person name="Slot J.C."/>
            <person name="St John F."/>
            <person name="Stenlid J."/>
            <person name="Sun H."/>
            <person name="Sun S."/>
            <person name="Syed K."/>
            <person name="Tsang A."/>
            <person name="Wiebenga A."/>
            <person name="Young D."/>
            <person name="Pisabarro A."/>
            <person name="Eastwood D.C."/>
            <person name="Martin F."/>
            <person name="Cullen D."/>
            <person name="Grigoriev I.V."/>
            <person name="Hibbett D.S."/>
        </authorList>
    </citation>
    <scope>NUCLEOTIDE SEQUENCE [LARGE SCALE GENOMIC DNA]</scope>
    <source>
        <strain evidence="2">TFB10046</strain>
    </source>
</reference>
<organism evidence="1 2">
    <name type="scientific">Auricularia subglabra (strain TFB-10046 / SS5)</name>
    <name type="common">White-rot fungus</name>
    <name type="synonym">Auricularia delicata (strain TFB10046)</name>
    <dbReference type="NCBI Taxonomy" id="717982"/>
    <lineage>
        <taxon>Eukaryota</taxon>
        <taxon>Fungi</taxon>
        <taxon>Dikarya</taxon>
        <taxon>Basidiomycota</taxon>
        <taxon>Agaricomycotina</taxon>
        <taxon>Agaricomycetes</taxon>
        <taxon>Auriculariales</taxon>
        <taxon>Auriculariaceae</taxon>
        <taxon>Auricularia</taxon>
    </lineage>
</organism>
<protein>
    <submittedName>
        <fullName evidence="1">Clathrin heavy-chain terminal domain-containing protein</fullName>
    </submittedName>
</protein>
<dbReference type="EMBL" id="JH688761">
    <property type="protein sequence ID" value="EJD32657.1"/>
    <property type="molecule type" value="Genomic_DNA"/>
</dbReference>
<name>J0D219_AURST</name>
<dbReference type="GO" id="GO:0005198">
    <property type="term" value="F:structural molecule activity"/>
    <property type="evidence" value="ECO:0007669"/>
    <property type="project" value="InterPro"/>
</dbReference>
<dbReference type="eggNOG" id="KOG0985">
    <property type="taxonomic scope" value="Eukaryota"/>
</dbReference>
<dbReference type="GO" id="GO:0030132">
    <property type="term" value="C:clathrin coat of coated pit"/>
    <property type="evidence" value="ECO:0007669"/>
    <property type="project" value="InterPro"/>
</dbReference>